<dbReference type="GO" id="GO:0004177">
    <property type="term" value="F:aminopeptidase activity"/>
    <property type="evidence" value="ECO:0007669"/>
    <property type="project" value="UniProtKB-KW"/>
</dbReference>
<reference evidence="11 12" key="1">
    <citation type="journal article" date="2010" name="Stand. Genomic Sci.">
        <title>Non-contiguous finished genome sequence of Aminomonas paucivorans type strain (GLU-3).</title>
        <authorList>
            <person name="Pitluck S."/>
            <person name="Yasawong M."/>
            <person name="Held B."/>
            <person name="Lapidus A."/>
            <person name="Nolan M."/>
            <person name="Copeland A."/>
            <person name="Lucas S."/>
            <person name="Del Rio T.G."/>
            <person name="Tice H."/>
            <person name="Cheng J.F."/>
            <person name="Chertkov O."/>
            <person name="Goodwin L."/>
            <person name="Tapia R."/>
            <person name="Han C."/>
            <person name="Liolios K."/>
            <person name="Ivanova N."/>
            <person name="Mavromatis K."/>
            <person name="Ovchinnikova G."/>
            <person name="Pati A."/>
            <person name="Chen A."/>
            <person name="Palaniappan K."/>
            <person name="Land M."/>
            <person name="Hauser L."/>
            <person name="Chang Y.J."/>
            <person name="Jeffries C.D."/>
            <person name="Pukall R."/>
            <person name="Spring S."/>
            <person name="Rohde M."/>
            <person name="Sikorski J."/>
            <person name="Goker M."/>
            <person name="Woyke T."/>
            <person name="Bristow J."/>
            <person name="Eisen J.A."/>
            <person name="Markowitz V."/>
            <person name="Hugenholtz P."/>
            <person name="Kyrpides N.C."/>
            <person name="Klenk H.P."/>
        </authorList>
    </citation>
    <scope>NUCLEOTIDE SEQUENCE [LARGE SCALE GENOMIC DNA]</scope>
    <source>
        <strain evidence="11 12">DSM 12260</strain>
    </source>
</reference>
<dbReference type="Pfam" id="PF00561">
    <property type="entry name" value="Abhydrolase_1"/>
    <property type="match status" value="1"/>
</dbReference>
<evidence type="ECO:0000256" key="6">
    <source>
        <dbReference type="ARBA" id="ARBA00022490"/>
    </source>
</evidence>
<evidence type="ECO:0000256" key="2">
    <source>
        <dbReference type="ARBA" id="ARBA00004496"/>
    </source>
</evidence>
<evidence type="ECO:0000256" key="9">
    <source>
        <dbReference type="ARBA" id="ARBA00029605"/>
    </source>
</evidence>
<evidence type="ECO:0000313" key="12">
    <source>
        <dbReference type="Proteomes" id="UP000005096"/>
    </source>
</evidence>
<dbReference type="ESTHER" id="9bact-e3cyn3">
    <property type="family name" value="Proline_iminopeptidase"/>
</dbReference>
<proteinExistence type="inferred from homology"/>
<comment type="catalytic activity">
    <reaction evidence="1">
        <text>Release of N-terminal proline from a peptide.</text>
        <dbReference type="EC" id="3.4.11.5"/>
    </reaction>
</comment>
<comment type="similarity">
    <text evidence="3">Belongs to the peptidase S33 family.</text>
</comment>
<dbReference type="eggNOG" id="COG0596">
    <property type="taxonomic scope" value="Bacteria"/>
</dbReference>
<keyword evidence="5" id="KW-0031">Aminopeptidase</keyword>
<evidence type="ECO:0000256" key="5">
    <source>
        <dbReference type="ARBA" id="ARBA00022438"/>
    </source>
</evidence>
<dbReference type="EC" id="3.4.11.5" evidence="4"/>
<dbReference type="AlphaFoldDB" id="E3CYN3"/>
<keyword evidence="12" id="KW-1185">Reference proteome</keyword>
<dbReference type="RefSeq" id="WP_006299911.1">
    <property type="nucleotide sequence ID" value="NZ_CM001022.1"/>
</dbReference>
<evidence type="ECO:0000256" key="4">
    <source>
        <dbReference type="ARBA" id="ARBA00012568"/>
    </source>
</evidence>
<evidence type="ECO:0000256" key="8">
    <source>
        <dbReference type="ARBA" id="ARBA00022801"/>
    </source>
</evidence>
<comment type="subcellular location">
    <subcellularLocation>
        <location evidence="2">Cytoplasm</location>
    </subcellularLocation>
</comment>
<dbReference type="GO" id="GO:0006508">
    <property type="term" value="P:proteolysis"/>
    <property type="evidence" value="ECO:0007669"/>
    <property type="project" value="UniProtKB-KW"/>
</dbReference>
<dbReference type="OrthoDB" id="9796770at2"/>
<sequence>MVDTWGTRGVISRWVRWEIGGIDQHVLLRGNPQGPPLLVLHGGPGRPLSCLAGGFPREMEARFLVAHWDQRGAGRSWSPRVPPETLCPRRLAEDGVEVARRLGSDFGGRKVALLGHSWGSELGVGMILRDPEPFSALLGVGQVVDDPRARRTQRAFLASRGLRLPRRTGDLYGHLLRFGGVFHRRSTPLLLWKAFAASRTYRLRDLPGLLRGAWFSARHFRFQGPPVASVRRLPVPVLLAQGLHDLVTPPGLAHRWLRDLEAPRKDWIPFRASGHFPFFEEPEAFGRVLEERLLPLAEAL</sequence>
<evidence type="ECO:0000259" key="10">
    <source>
        <dbReference type="Pfam" id="PF00561"/>
    </source>
</evidence>
<name>E3CYN3_9BACT</name>
<dbReference type="PANTHER" id="PTHR43722">
    <property type="entry name" value="PROLINE IMINOPEPTIDASE"/>
    <property type="match status" value="1"/>
</dbReference>
<dbReference type="SUPFAM" id="SSF53474">
    <property type="entry name" value="alpha/beta-Hydrolases"/>
    <property type="match status" value="1"/>
</dbReference>
<dbReference type="Gene3D" id="3.40.50.1820">
    <property type="entry name" value="alpha/beta hydrolase"/>
    <property type="match status" value="1"/>
</dbReference>
<gene>
    <name evidence="11" type="ORF">Apau_0329</name>
</gene>
<dbReference type="InterPro" id="IPR029058">
    <property type="entry name" value="AB_hydrolase_fold"/>
</dbReference>
<evidence type="ECO:0000256" key="3">
    <source>
        <dbReference type="ARBA" id="ARBA00010088"/>
    </source>
</evidence>
<dbReference type="STRING" id="584708.Apau_0329"/>
<evidence type="ECO:0000313" key="11">
    <source>
        <dbReference type="EMBL" id="EFQ22764.1"/>
    </source>
</evidence>
<keyword evidence="8 11" id="KW-0378">Hydrolase</keyword>
<dbReference type="InterPro" id="IPR000073">
    <property type="entry name" value="AB_hydrolase_1"/>
</dbReference>
<dbReference type="PaxDb" id="584708-Apau_0329"/>
<dbReference type="Proteomes" id="UP000005096">
    <property type="component" value="Chromosome"/>
</dbReference>
<dbReference type="PANTHER" id="PTHR43722:SF1">
    <property type="entry name" value="PROLINE IMINOPEPTIDASE"/>
    <property type="match status" value="1"/>
</dbReference>
<feature type="domain" description="AB hydrolase-1" evidence="10">
    <location>
        <begin position="35"/>
        <end position="282"/>
    </location>
</feature>
<dbReference type="InterPro" id="IPR002410">
    <property type="entry name" value="Peptidase_S33"/>
</dbReference>
<dbReference type="EMBL" id="CM001022">
    <property type="protein sequence ID" value="EFQ22764.1"/>
    <property type="molecule type" value="Genomic_DNA"/>
</dbReference>
<protein>
    <recommendedName>
        <fullName evidence="4">prolyl aminopeptidase</fullName>
        <ecNumber evidence="4">3.4.11.5</ecNumber>
    </recommendedName>
    <alternativeName>
        <fullName evidence="9">Prolyl aminopeptidase</fullName>
    </alternativeName>
</protein>
<keyword evidence="7" id="KW-0645">Protease</keyword>
<dbReference type="PRINTS" id="PR00793">
    <property type="entry name" value="PROAMNOPTASE"/>
</dbReference>
<dbReference type="HOGENOM" id="CLU_049285_1_1_0"/>
<organism evidence="11 12">
    <name type="scientific">Aminomonas paucivorans DSM 12260</name>
    <dbReference type="NCBI Taxonomy" id="584708"/>
    <lineage>
        <taxon>Bacteria</taxon>
        <taxon>Thermotogati</taxon>
        <taxon>Synergistota</taxon>
        <taxon>Synergistia</taxon>
        <taxon>Synergistales</taxon>
        <taxon>Synergistaceae</taxon>
        <taxon>Aminomonas</taxon>
    </lineage>
</organism>
<evidence type="ECO:0000256" key="1">
    <source>
        <dbReference type="ARBA" id="ARBA00001585"/>
    </source>
</evidence>
<dbReference type="InterPro" id="IPR005944">
    <property type="entry name" value="Pro_iminopeptidase"/>
</dbReference>
<accession>E3CYN3</accession>
<keyword evidence="6" id="KW-0963">Cytoplasm</keyword>
<dbReference type="GO" id="GO:0005737">
    <property type="term" value="C:cytoplasm"/>
    <property type="evidence" value="ECO:0007669"/>
    <property type="project" value="UniProtKB-SubCell"/>
</dbReference>
<evidence type="ECO:0000256" key="7">
    <source>
        <dbReference type="ARBA" id="ARBA00022670"/>
    </source>
</evidence>